<evidence type="ECO:0000313" key="2">
    <source>
        <dbReference type="EMBL" id="GIM28711.1"/>
    </source>
</evidence>
<dbReference type="EMBL" id="BOPZ01000008">
    <property type="protein sequence ID" value="GIM28711.1"/>
    <property type="molecule type" value="Genomic_DNA"/>
</dbReference>
<reference evidence="2" key="1">
    <citation type="submission" date="2021-03" db="EMBL/GenBank/DDBJ databases">
        <title>Taxonomic study of Clostridium polyendosporum from meadow-gley soil under rice.</title>
        <authorList>
            <person name="Kobayashi H."/>
            <person name="Tanizawa Y."/>
            <person name="Yagura M."/>
        </authorList>
    </citation>
    <scope>NUCLEOTIDE SEQUENCE</scope>
    <source>
        <strain evidence="2">JCM 30710</strain>
    </source>
</reference>
<dbReference type="Pfam" id="PF04961">
    <property type="entry name" value="FTCD_C"/>
    <property type="match status" value="1"/>
</dbReference>
<name>A0A919VGJ9_9CLOT</name>
<organism evidence="2 3">
    <name type="scientific">Clostridium polyendosporum</name>
    <dbReference type="NCBI Taxonomy" id="69208"/>
    <lineage>
        <taxon>Bacteria</taxon>
        <taxon>Bacillati</taxon>
        <taxon>Bacillota</taxon>
        <taxon>Clostridia</taxon>
        <taxon>Eubacteriales</taxon>
        <taxon>Clostridiaceae</taxon>
        <taxon>Clostridium</taxon>
    </lineage>
</organism>
<dbReference type="InterPro" id="IPR036178">
    <property type="entry name" value="Formintransfe-cycloase-like_sf"/>
</dbReference>
<dbReference type="RefSeq" id="WP_212903432.1">
    <property type="nucleotide sequence ID" value="NZ_BOPZ01000008.1"/>
</dbReference>
<evidence type="ECO:0000259" key="1">
    <source>
        <dbReference type="Pfam" id="PF04961"/>
    </source>
</evidence>
<dbReference type="InterPro" id="IPR007044">
    <property type="entry name" value="Cyclodeamin/CycHdrlase"/>
</dbReference>
<dbReference type="Proteomes" id="UP000679179">
    <property type="component" value="Unassembled WGS sequence"/>
</dbReference>
<gene>
    <name evidence="2" type="ORF">CPJCM30710_13770</name>
</gene>
<accession>A0A919VGJ9</accession>
<dbReference type="SUPFAM" id="SSF101262">
    <property type="entry name" value="Methenyltetrahydrofolate cyclohydrolase-like"/>
    <property type="match status" value="1"/>
</dbReference>
<dbReference type="Gene3D" id="1.20.120.680">
    <property type="entry name" value="Formiminotetrahydrofolate cyclodeaminase monomer, up-and-down helical bundle"/>
    <property type="match status" value="1"/>
</dbReference>
<evidence type="ECO:0000313" key="3">
    <source>
        <dbReference type="Proteomes" id="UP000679179"/>
    </source>
</evidence>
<comment type="caution">
    <text evidence="2">The sequence shown here is derived from an EMBL/GenBank/DDBJ whole genome shotgun (WGS) entry which is preliminary data.</text>
</comment>
<dbReference type="AlphaFoldDB" id="A0A919VGJ9"/>
<feature type="domain" description="Cyclodeaminase/cyclohydrolase" evidence="1">
    <location>
        <begin position="7"/>
        <end position="189"/>
    </location>
</feature>
<dbReference type="GO" id="GO:0003824">
    <property type="term" value="F:catalytic activity"/>
    <property type="evidence" value="ECO:0007669"/>
    <property type="project" value="InterPro"/>
</dbReference>
<keyword evidence="3" id="KW-1185">Reference proteome</keyword>
<proteinExistence type="predicted"/>
<protein>
    <submittedName>
        <fullName evidence="2">Formiminotransferase-cyclodeaminase</fullName>
    </submittedName>
</protein>
<sequence length="212" mass="23397">MLAKLNVEEFIKELASSSPTPGGGSVAALSASLAGALNSMVYSLTVGKKAYENLAEDLKDKLNGYNIESKDFYENALTFMDKDKEVFNKVIAAYKLPKDTDEQKNEREEKINDALIDAMYVPLELMKYCIKFYDNIDFAADYGNKNAVSDAGVAAIMLHAGIEGAMLNVKINLASIKNEDIIKEVSKEAINILETSGVRKEEILNKVYKYIG</sequence>